<accession>A0A151GKM1</accession>
<feature type="region of interest" description="Disordered" evidence="1">
    <location>
        <begin position="469"/>
        <end position="493"/>
    </location>
</feature>
<name>A0A151GKM1_DRECN</name>
<feature type="region of interest" description="Disordered" evidence="1">
    <location>
        <begin position="49"/>
        <end position="157"/>
    </location>
</feature>
<feature type="region of interest" description="Disordered" evidence="1">
    <location>
        <begin position="320"/>
        <end position="367"/>
    </location>
</feature>
<evidence type="ECO:0000259" key="2">
    <source>
        <dbReference type="Pfam" id="PF11001"/>
    </source>
</evidence>
<keyword evidence="4" id="KW-1185">Reference proteome</keyword>
<dbReference type="PANTHER" id="PTHR36102">
    <property type="entry name" value="CHROMOSOME 10, WHOLE GENOME SHOTGUN SEQUENCE"/>
    <property type="match status" value="1"/>
</dbReference>
<dbReference type="InParanoid" id="A0A151GKM1"/>
<feature type="compositionally biased region" description="Low complexity" evidence="1">
    <location>
        <begin position="394"/>
        <end position="405"/>
    </location>
</feature>
<sequence>MHSPPRFRAKQFFVAAITDNGEVAIYLKPQRAFGQDRIRQFFDTNRFQETMRDVGKDQEAENRQKAEKDTAPNGSINNDTKRSLPKLDLPDTKNTTRRKSLPPPDDGNAPQPPSKRPKTCNTSDAGEIGESGEACKTGEEDESASWLMTPPPQNGGKIIDSPSLYSFYKKQFDSCQQVACKLIAKAWVKVIEPRKQSTYPYTGNEDTAPEWWPTQGKVKVRHKEPDHLSKHERIHLLIHILRLATMSYKSKTTKLSNLNLRKLGETTQQTMAAFFAQSTANASKQRYLQNIFAVAQQEERYNNGEIEKLSDIDALVQASSHHAGHFSHEELGSSPPDDNGTYSGSSSRETAPSSQLDSSAEPTPATFSFPDEIVSMMDRLPTEAGPFHPPGRESISYYPPVSSSSLDIPAWASSENDRRRSSAVSMSPWPPSTGYGTEPLVSPGCAWQPVPLHHDSLFMGATGAGHAPCSEQATGAGGGAGSSRPSSRGATNDCQIDNWWNIGPVPEIDRPVYYSGTTLG</sequence>
<feature type="region of interest" description="Disordered" evidence="1">
    <location>
        <begin position="381"/>
        <end position="406"/>
    </location>
</feature>
<evidence type="ECO:0000313" key="4">
    <source>
        <dbReference type="Proteomes" id="UP000076580"/>
    </source>
</evidence>
<feature type="compositionally biased region" description="Basic and acidic residues" evidence="1">
    <location>
        <begin position="49"/>
        <end position="70"/>
    </location>
</feature>
<dbReference type="EMBL" id="LAYC01000002">
    <property type="protein sequence ID" value="KYK57638.1"/>
    <property type="molecule type" value="Genomic_DNA"/>
</dbReference>
<feature type="region of interest" description="Disordered" evidence="1">
    <location>
        <begin position="412"/>
        <end position="431"/>
    </location>
</feature>
<dbReference type="Proteomes" id="UP000076580">
    <property type="component" value="Chromosome 02"/>
</dbReference>
<organism evidence="3 4">
    <name type="scientific">Drechmeria coniospora</name>
    <name type="common">Nematophagous fungus</name>
    <name type="synonym">Meria coniospora</name>
    <dbReference type="NCBI Taxonomy" id="98403"/>
    <lineage>
        <taxon>Eukaryota</taxon>
        <taxon>Fungi</taxon>
        <taxon>Dikarya</taxon>
        <taxon>Ascomycota</taxon>
        <taxon>Pezizomycotina</taxon>
        <taxon>Sordariomycetes</taxon>
        <taxon>Hypocreomycetidae</taxon>
        <taxon>Hypocreales</taxon>
        <taxon>Ophiocordycipitaceae</taxon>
        <taxon>Drechmeria</taxon>
    </lineage>
</organism>
<comment type="caution">
    <text evidence="3">The sequence shown here is derived from an EMBL/GenBank/DDBJ whole genome shotgun (WGS) entry which is preliminary data.</text>
</comment>
<evidence type="ECO:0000313" key="3">
    <source>
        <dbReference type="EMBL" id="KYK57638.1"/>
    </source>
</evidence>
<dbReference type="AlphaFoldDB" id="A0A151GKM1"/>
<feature type="compositionally biased region" description="Low complexity" evidence="1">
    <location>
        <begin position="482"/>
        <end position="491"/>
    </location>
</feature>
<protein>
    <recommendedName>
        <fullName evidence="2">Subtelomeric hrmA-associated cluster protein AFUB-079030/YDR124W-like helical bundle domain-containing protein</fullName>
    </recommendedName>
</protein>
<dbReference type="InterPro" id="IPR047092">
    <property type="entry name" value="AFUB_07903/YDR124W-like_hel"/>
</dbReference>
<dbReference type="STRING" id="98403.A0A151GKM1"/>
<feature type="compositionally biased region" description="Polar residues" evidence="1">
    <location>
        <begin position="340"/>
        <end position="361"/>
    </location>
</feature>
<dbReference type="Pfam" id="PF11001">
    <property type="entry name" value="AFUB_07903_YDR124W_hel"/>
    <property type="match status" value="1"/>
</dbReference>
<feature type="compositionally biased region" description="Pro residues" evidence="1">
    <location>
        <begin position="101"/>
        <end position="114"/>
    </location>
</feature>
<dbReference type="GeneID" id="63717293"/>
<reference evidence="3 4" key="1">
    <citation type="journal article" date="2016" name="Sci. Rep.">
        <title>Insights into Adaptations to a Near-Obligate Nematode Endoparasitic Lifestyle from the Finished Genome of Drechmeria coniospora.</title>
        <authorList>
            <person name="Zhang L."/>
            <person name="Zhou Z."/>
            <person name="Guo Q."/>
            <person name="Fokkens L."/>
            <person name="Miskei M."/>
            <person name="Pocsi I."/>
            <person name="Zhang W."/>
            <person name="Chen M."/>
            <person name="Wang L."/>
            <person name="Sun Y."/>
            <person name="Donzelli B.G."/>
            <person name="Gibson D.M."/>
            <person name="Nelson D.R."/>
            <person name="Luo J.G."/>
            <person name="Rep M."/>
            <person name="Liu H."/>
            <person name="Yang S."/>
            <person name="Wang J."/>
            <person name="Krasnoff S.B."/>
            <person name="Xu Y."/>
            <person name="Molnar I."/>
            <person name="Lin M."/>
        </authorList>
    </citation>
    <scope>NUCLEOTIDE SEQUENCE [LARGE SCALE GENOMIC DNA]</scope>
    <source>
        <strain evidence="3 4">ARSEF 6962</strain>
    </source>
</reference>
<dbReference type="PANTHER" id="PTHR36102:SF1">
    <property type="entry name" value="YDR124W-LIKE HELICAL BUNDLE DOMAIN-CONTAINING PROTEIN"/>
    <property type="match status" value="1"/>
</dbReference>
<dbReference type="RefSeq" id="XP_040656990.1">
    <property type="nucleotide sequence ID" value="XM_040801957.1"/>
</dbReference>
<evidence type="ECO:0000256" key="1">
    <source>
        <dbReference type="SAM" id="MobiDB-lite"/>
    </source>
</evidence>
<gene>
    <name evidence="3" type="ORF">DCS_04650</name>
</gene>
<feature type="domain" description="Subtelomeric hrmA-associated cluster protein AFUB-079030/YDR124W-like helical bundle" evidence="2">
    <location>
        <begin position="158"/>
        <end position="296"/>
    </location>
</feature>
<proteinExistence type="predicted"/>
<dbReference type="InterPro" id="IPR021264">
    <property type="entry name" value="AFUB_079030/YDR124W-like"/>
</dbReference>